<dbReference type="Proteomes" id="UP001162501">
    <property type="component" value="Chromosome 34"/>
</dbReference>
<name>A0ACB1ML79_RANTA</name>
<dbReference type="EMBL" id="OZ243562">
    <property type="protein sequence ID" value="CAN0501554.1"/>
    <property type="molecule type" value="Genomic_DNA"/>
</dbReference>
<accession>A0ACB1ML79</accession>
<evidence type="ECO:0000313" key="2">
    <source>
        <dbReference type="Proteomes" id="UP001162501"/>
    </source>
</evidence>
<proteinExistence type="predicted"/>
<protein>
    <submittedName>
        <fullName evidence="1">Uncharacterized protein</fullName>
    </submittedName>
</protein>
<sequence length="72" mass="7776">MQPAGGRVVAPFPLLLSPRPRALVQGDRGPEGTCTPSKDALREFWRRARKHLGGTQGQERTQAQIAARSAGI</sequence>
<gene>
    <name evidence="1" type="ORF">MRATA1EN22A_LOCUS22343</name>
</gene>
<organism evidence="1 2">
    <name type="scientific">Rangifer tarandus platyrhynchus</name>
    <name type="common">Svalbard reindeer</name>
    <dbReference type="NCBI Taxonomy" id="3082113"/>
    <lineage>
        <taxon>Eukaryota</taxon>
        <taxon>Metazoa</taxon>
        <taxon>Chordata</taxon>
        <taxon>Craniata</taxon>
        <taxon>Vertebrata</taxon>
        <taxon>Euteleostomi</taxon>
        <taxon>Mammalia</taxon>
        <taxon>Eutheria</taxon>
        <taxon>Laurasiatheria</taxon>
        <taxon>Artiodactyla</taxon>
        <taxon>Ruminantia</taxon>
        <taxon>Pecora</taxon>
        <taxon>Cervidae</taxon>
        <taxon>Odocoileinae</taxon>
        <taxon>Rangifer</taxon>
    </lineage>
</organism>
<reference evidence="1" key="1">
    <citation type="submission" date="2025-03" db="EMBL/GenBank/DDBJ databases">
        <authorList>
            <consortium name="ELIXIR-Norway"/>
            <consortium name="Elixir Norway"/>
        </authorList>
    </citation>
    <scope>NUCLEOTIDE SEQUENCE</scope>
</reference>
<evidence type="ECO:0000313" key="1">
    <source>
        <dbReference type="EMBL" id="CAN0501554.1"/>
    </source>
</evidence>